<evidence type="ECO:0000313" key="2">
    <source>
        <dbReference type="EMBL" id="VFS91845.1"/>
    </source>
</evidence>
<keyword evidence="1" id="KW-0472">Membrane</keyword>
<name>A0A485D5H9_RAOPL</name>
<reference evidence="2 3" key="1">
    <citation type="submission" date="2019-03" db="EMBL/GenBank/DDBJ databases">
        <authorList>
            <consortium name="Pathogen Informatics"/>
        </authorList>
    </citation>
    <scope>NUCLEOTIDE SEQUENCE [LARGE SCALE GENOMIC DNA]</scope>
    <source>
        <strain evidence="2 3">NCTC12998</strain>
    </source>
</reference>
<evidence type="ECO:0000313" key="3">
    <source>
        <dbReference type="Proteomes" id="UP000345637"/>
    </source>
</evidence>
<dbReference type="AlphaFoldDB" id="A0A485D5H9"/>
<gene>
    <name evidence="2" type="ORF">NCTC12998_07255</name>
</gene>
<dbReference type="Proteomes" id="UP000345637">
    <property type="component" value="Unassembled WGS sequence"/>
</dbReference>
<sequence length="81" mass="8633">MANFNSLIKRKQYLWLGLILVGGAGAVAGGLYLSDLNLSSDEEAPVQGEPAPDMTGVVDSSFNSKVEAACDHQKCRRPPLN</sequence>
<proteinExistence type="predicted"/>
<dbReference type="EMBL" id="CAADJE010000040">
    <property type="protein sequence ID" value="VFS91845.1"/>
    <property type="molecule type" value="Genomic_DNA"/>
</dbReference>
<keyword evidence="1" id="KW-1133">Transmembrane helix</keyword>
<organism evidence="2 3">
    <name type="scientific">Raoultella planticola</name>
    <name type="common">Klebsiella planticola</name>
    <dbReference type="NCBI Taxonomy" id="575"/>
    <lineage>
        <taxon>Bacteria</taxon>
        <taxon>Pseudomonadati</taxon>
        <taxon>Pseudomonadota</taxon>
        <taxon>Gammaproteobacteria</taxon>
        <taxon>Enterobacterales</taxon>
        <taxon>Enterobacteriaceae</taxon>
        <taxon>Klebsiella/Raoultella group</taxon>
        <taxon>Raoultella</taxon>
    </lineage>
</organism>
<evidence type="ECO:0000256" key="1">
    <source>
        <dbReference type="SAM" id="Phobius"/>
    </source>
</evidence>
<feature type="transmembrane region" description="Helical" evidence="1">
    <location>
        <begin position="12"/>
        <end position="33"/>
    </location>
</feature>
<keyword evidence="1" id="KW-0812">Transmembrane</keyword>
<accession>A0A485D5H9</accession>
<protein>
    <submittedName>
        <fullName evidence="2">Conjugal transfer pilus assembly protein TraB</fullName>
    </submittedName>
</protein>